<dbReference type="Pfam" id="PF00383">
    <property type="entry name" value="dCMP_cyt_deam_1"/>
    <property type="match status" value="1"/>
</dbReference>
<dbReference type="PANTHER" id="PTHR10344">
    <property type="entry name" value="THYMIDYLATE KINASE"/>
    <property type="match status" value="1"/>
</dbReference>
<reference evidence="10 11" key="1">
    <citation type="journal article" date="2015" name="Nature">
        <title>rRNA introns, odd ribosomes, and small enigmatic genomes across a large radiation of phyla.</title>
        <authorList>
            <person name="Brown C.T."/>
            <person name="Hug L.A."/>
            <person name="Thomas B.C."/>
            <person name="Sharon I."/>
            <person name="Castelle C.J."/>
            <person name="Singh A."/>
            <person name="Wilkins M.J."/>
            <person name="Williams K.H."/>
            <person name="Banfield J.F."/>
        </authorList>
    </citation>
    <scope>NUCLEOTIDE SEQUENCE [LARGE SCALE GENOMIC DNA]</scope>
</reference>
<keyword evidence="3 8" id="KW-0545">Nucleotide biosynthesis</keyword>
<feature type="domain" description="CMP/dCMP-type deaminase" evidence="9">
    <location>
        <begin position="9"/>
        <end position="135"/>
    </location>
</feature>
<dbReference type="EMBL" id="LCHU01000018">
    <property type="protein sequence ID" value="KKT40804.1"/>
    <property type="molecule type" value="Genomic_DNA"/>
</dbReference>
<comment type="function">
    <text evidence="8">Phosphorylation of dTMP to form dTDP in both de novo and salvage pathways of dTTP synthesis.</text>
</comment>
<evidence type="ECO:0000256" key="7">
    <source>
        <dbReference type="ARBA" id="ARBA00048743"/>
    </source>
</evidence>
<dbReference type="Gene3D" id="3.40.140.10">
    <property type="entry name" value="Cytidine Deaminase, domain 2"/>
    <property type="match status" value="1"/>
</dbReference>
<protein>
    <recommendedName>
        <fullName evidence="8">Thymidylate kinase</fullName>
        <ecNumber evidence="8">2.7.4.9</ecNumber>
    </recommendedName>
    <alternativeName>
        <fullName evidence="8">dTMP kinase</fullName>
    </alternativeName>
</protein>
<keyword evidence="6 8" id="KW-0067">ATP-binding</keyword>
<evidence type="ECO:0000256" key="4">
    <source>
        <dbReference type="ARBA" id="ARBA00022741"/>
    </source>
</evidence>
<comment type="catalytic activity">
    <reaction evidence="7 8">
        <text>dTMP + ATP = dTDP + ADP</text>
        <dbReference type="Rhea" id="RHEA:13517"/>
        <dbReference type="ChEBI" id="CHEBI:30616"/>
        <dbReference type="ChEBI" id="CHEBI:58369"/>
        <dbReference type="ChEBI" id="CHEBI:63528"/>
        <dbReference type="ChEBI" id="CHEBI:456216"/>
        <dbReference type="EC" id="2.7.4.9"/>
    </reaction>
</comment>
<dbReference type="SUPFAM" id="SSF53927">
    <property type="entry name" value="Cytidine deaminase-like"/>
    <property type="match status" value="1"/>
</dbReference>
<dbReference type="HAMAP" id="MF_00165">
    <property type="entry name" value="Thymidylate_kinase"/>
    <property type="match status" value="1"/>
</dbReference>
<dbReference type="InterPro" id="IPR002125">
    <property type="entry name" value="CMP_dCMP_dom"/>
</dbReference>
<evidence type="ECO:0000256" key="3">
    <source>
        <dbReference type="ARBA" id="ARBA00022727"/>
    </source>
</evidence>
<dbReference type="InterPro" id="IPR039430">
    <property type="entry name" value="Thymidylate_kin-like_dom"/>
</dbReference>
<dbReference type="GO" id="GO:0006233">
    <property type="term" value="P:dTDP biosynthetic process"/>
    <property type="evidence" value="ECO:0007669"/>
    <property type="project" value="InterPro"/>
</dbReference>
<dbReference type="NCBIfam" id="TIGR00041">
    <property type="entry name" value="DTMP_kinase"/>
    <property type="match status" value="1"/>
</dbReference>
<dbReference type="GO" id="GO:0005829">
    <property type="term" value="C:cytosol"/>
    <property type="evidence" value="ECO:0007669"/>
    <property type="project" value="TreeGrafter"/>
</dbReference>
<dbReference type="STRING" id="1618647.UW30_C0018G0024"/>
<comment type="caution">
    <text evidence="10">The sequence shown here is derived from an EMBL/GenBank/DDBJ whole genome shotgun (WGS) entry which is preliminary data.</text>
</comment>
<proteinExistence type="inferred from homology"/>
<dbReference type="InterPro" id="IPR027417">
    <property type="entry name" value="P-loop_NTPase"/>
</dbReference>
<dbReference type="GO" id="GO:0005524">
    <property type="term" value="F:ATP binding"/>
    <property type="evidence" value="ECO:0007669"/>
    <property type="project" value="UniProtKB-UniRule"/>
</dbReference>
<keyword evidence="2 8" id="KW-0808">Transferase</keyword>
<evidence type="ECO:0000256" key="5">
    <source>
        <dbReference type="ARBA" id="ARBA00022777"/>
    </source>
</evidence>
<dbReference type="InterPro" id="IPR018094">
    <property type="entry name" value="Thymidylate_kinase"/>
</dbReference>
<comment type="caution">
    <text evidence="8">Lacks conserved residue(s) required for the propagation of feature annotation.</text>
</comment>
<dbReference type="EC" id="2.7.4.9" evidence="8"/>
<dbReference type="GO" id="GO:0006235">
    <property type="term" value="P:dTTP biosynthetic process"/>
    <property type="evidence" value="ECO:0007669"/>
    <property type="project" value="UniProtKB-UniRule"/>
</dbReference>
<dbReference type="Gene3D" id="3.40.50.300">
    <property type="entry name" value="P-loop containing nucleotide triphosphate hydrolases"/>
    <property type="match status" value="1"/>
</dbReference>
<organism evidence="10 11">
    <name type="scientific">Candidatus Giovannonibacteria bacterium GW2011_GWA2_44_13b</name>
    <dbReference type="NCBI Taxonomy" id="1618647"/>
    <lineage>
        <taxon>Bacteria</taxon>
        <taxon>Candidatus Giovannoniibacteriota</taxon>
    </lineage>
</organism>
<keyword evidence="4 8" id="KW-0547">Nucleotide-binding</keyword>
<evidence type="ECO:0000256" key="8">
    <source>
        <dbReference type="HAMAP-Rule" id="MF_00165"/>
    </source>
</evidence>
<dbReference type="SUPFAM" id="SSF52540">
    <property type="entry name" value="P-loop containing nucleoside triphosphate hydrolases"/>
    <property type="match status" value="1"/>
</dbReference>
<dbReference type="PANTHER" id="PTHR10344:SF4">
    <property type="entry name" value="UMP-CMP KINASE 2, MITOCHONDRIAL"/>
    <property type="match status" value="1"/>
</dbReference>
<name>A0A0G1JZ87_9BACT</name>
<dbReference type="Pfam" id="PF02223">
    <property type="entry name" value="Thymidylate_kin"/>
    <property type="match status" value="1"/>
</dbReference>
<evidence type="ECO:0000313" key="10">
    <source>
        <dbReference type="EMBL" id="KKT40804.1"/>
    </source>
</evidence>
<keyword evidence="5 8" id="KW-0418">Kinase</keyword>
<evidence type="ECO:0000256" key="6">
    <source>
        <dbReference type="ARBA" id="ARBA00022840"/>
    </source>
</evidence>
<evidence type="ECO:0000256" key="1">
    <source>
        <dbReference type="ARBA" id="ARBA00009776"/>
    </source>
</evidence>
<evidence type="ECO:0000313" key="11">
    <source>
        <dbReference type="Proteomes" id="UP000034736"/>
    </source>
</evidence>
<comment type="similarity">
    <text evidence="1 8">Belongs to the thymidylate kinase family.</text>
</comment>
<dbReference type="GO" id="GO:0004798">
    <property type="term" value="F:dTMP kinase activity"/>
    <property type="evidence" value="ECO:0007669"/>
    <property type="project" value="UniProtKB-UniRule"/>
</dbReference>
<dbReference type="InterPro" id="IPR016193">
    <property type="entry name" value="Cytidine_deaminase-like"/>
</dbReference>
<dbReference type="Proteomes" id="UP000034736">
    <property type="component" value="Unassembled WGS sequence"/>
</dbReference>
<sequence length="391" mass="44068">METVIPRPSWDEFFLAIATVYSSRGTCDRLRTACVFVKNKRIVGAGYNGSVSGLTTCDESGHLIIDNHCMRTLHGEDNAKSNTISGLDGATAYIIATPCHVCVKRMLQDGIKRIVYVGTYNNGQGKDLIFDFCKEKDASLEQWTDDPEKVAAIFGKIFRRLQGDGGIFRELDLSKFLFHNNGMETGKLIIFEGGEKVGKSTQVERLAGFLLGRGYDIFVTKEPGGGMADLRQKIMVLDKKDPELAMKELALFIEDREIHYREKILLALVQKKIVICDRGPASTLAYQGYGRGLDLEEIRKQNRFATRQRCADLTILLNLPANEFLKRIARDHEAETNRFESEKPAFHKKVRRGFLAEAKLDLGHWFALDARKTKDELALEIQQEVTKKLGL</sequence>
<dbReference type="CDD" id="cd01672">
    <property type="entry name" value="TMPK"/>
    <property type="match status" value="1"/>
</dbReference>
<evidence type="ECO:0000259" key="9">
    <source>
        <dbReference type="PROSITE" id="PS51747"/>
    </source>
</evidence>
<gene>
    <name evidence="8" type="primary">tmk</name>
    <name evidence="10" type="ORF">UW30_C0018G0024</name>
</gene>
<evidence type="ECO:0000256" key="2">
    <source>
        <dbReference type="ARBA" id="ARBA00022679"/>
    </source>
</evidence>
<dbReference type="GO" id="GO:0006227">
    <property type="term" value="P:dUDP biosynthetic process"/>
    <property type="evidence" value="ECO:0007669"/>
    <property type="project" value="TreeGrafter"/>
</dbReference>
<dbReference type="PROSITE" id="PS51747">
    <property type="entry name" value="CYT_DCMP_DEAMINASES_2"/>
    <property type="match status" value="1"/>
</dbReference>
<dbReference type="PATRIC" id="fig|1618647.3.peg.694"/>
<accession>A0A0G1JZ87</accession>
<dbReference type="AlphaFoldDB" id="A0A0G1JZ87"/>